<organism evidence="1 2">
    <name type="scientific">Araneus ventricosus</name>
    <name type="common">Orbweaver spider</name>
    <name type="synonym">Epeira ventricosa</name>
    <dbReference type="NCBI Taxonomy" id="182803"/>
    <lineage>
        <taxon>Eukaryota</taxon>
        <taxon>Metazoa</taxon>
        <taxon>Ecdysozoa</taxon>
        <taxon>Arthropoda</taxon>
        <taxon>Chelicerata</taxon>
        <taxon>Arachnida</taxon>
        <taxon>Araneae</taxon>
        <taxon>Araneomorphae</taxon>
        <taxon>Entelegynae</taxon>
        <taxon>Araneoidea</taxon>
        <taxon>Araneidae</taxon>
        <taxon>Araneus</taxon>
    </lineage>
</organism>
<name>A0A4Y2FSM2_ARAVE</name>
<dbReference type="EMBL" id="BGPR01001068">
    <property type="protein sequence ID" value="GBM44510.1"/>
    <property type="molecule type" value="Genomic_DNA"/>
</dbReference>
<accession>A0A4Y2FSM2</accession>
<dbReference type="AlphaFoldDB" id="A0A4Y2FSM2"/>
<keyword evidence="2" id="KW-1185">Reference proteome</keyword>
<proteinExistence type="predicted"/>
<protein>
    <submittedName>
        <fullName evidence="1">Uncharacterized protein</fullName>
    </submittedName>
</protein>
<dbReference type="Proteomes" id="UP000499080">
    <property type="component" value="Unassembled WGS sequence"/>
</dbReference>
<evidence type="ECO:0000313" key="1">
    <source>
        <dbReference type="EMBL" id="GBM44510.1"/>
    </source>
</evidence>
<reference evidence="1 2" key="1">
    <citation type="journal article" date="2019" name="Sci. Rep.">
        <title>Orb-weaving spider Araneus ventricosus genome elucidates the spidroin gene catalogue.</title>
        <authorList>
            <person name="Kono N."/>
            <person name="Nakamura H."/>
            <person name="Ohtoshi R."/>
            <person name="Moran D.A.P."/>
            <person name="Shinohara A."/>
            <person name="Yoshida Y."/>
            <person name="Fujiwara M."/>
            <person name="Mori M."/>
            <person name="Tomita M."/>
            <person name="Arakawa K."/>
        </authorList>
    </citation>
    <scope>NUCLEOTIDE SEQUENCE [LARGE SCALE GENOMIC DNA]</scope>
</reference>
<sequence length="449" mass="51301">MQLSGFSERITSIEKATAKEESRQKVPLASTITTYSKCKSDDLTTEEREELLINSRSIDRLLKWSDCFSRCKSGLCCNYCGTTLCYDYSLGESFSDAVLPDCFRHLKYDLKRHLESNKHILCAEAYNAELERQGKMQISGKGNGLNCANAAYLIYKNSMPYRAYEDLITIMHNSGCSMGVKNHSKEFPRIFLPVVHSVLKTEVSSFILNNDLPVGVVADKVIVHCRSHHVIGLRVPIFELNKEHLFKCIYLEHNFVDNFTGGGLAASILNTLKKFDFSAPFLRNNLVGLAVDGQYIKLGVAEHIRNELVMDKIAANWDQMHEIELMQKHADTPSIVNAAHSLIHDSMKVFMFGGKYEDVLKCSQDFDEYFYRSKLFKTMKFASYSKEVFRTFIGDYKYLVAACERRPDMCFLRDKLIAKSTLFHIFLLSDLYTILSHYSKCVQLVNNLP</sequence>
<evidence type="ECO:0000313" key="2">
    <source>
        <dbReference type="Proteomes" id="UP000499080"/>
    </source>
</evidence>
<gene>
    <name evidence="1" type="ORF">AVEN_192542_1</name>
</gene>
<comment type="caution">
    <text evidence="1">The sequence shown here is derived from an EMBL/GenBank/DDBJ whole genome shotgun (WGS) entry which is preliminary data.</text>
</comment>